<proteinExistence type="inferred from homology"/>
<name>A0A6A3B961_HIBSY</name>
<evidence type="ECO:0000256" key="5">
    <source>
        <dbReference type="ARBA" id="ARBA00022692"/>
    </source>
</evidence>
<gene>
    <name evidence="11" type="ORF">F3Y22_tig00110259pilonHSYRG00011</name>
</gene>
<dbReference type="AlphaFoldDB" id="A0A6A3B961"/>
<comment type="similarity">
    <text evidence="2">Belongs to the RETICULATA family.</text>
</comment>
<reference evidence="11" key="1">
    <citation type="submission" date="2019-09" db="EMBL/GenBank/DDBJ databases">
        <title>Draft genome information of white flower Hibiscus syriacus.</title>
        <authorList>
            <person name="Kim Y.-M."/>
        </authorList>
    </citation>
    <scope>NUCLEOTIDE SEQUENCE [LARGE SCALE GENOMIC DNA]</scope>
    <source>
        <strain evidence="11">YM2019G1</strain>
    </source>
</reference>
<keyword evidence="3" id="KW-0150">Chloroplast</keyword>
<evidence type="ECO:0000256" key="4">
    <source>
        <dbReference type="ARBA" id="ARBA00022640"/>
    </source>
</evidence>
<evidence type="ECO:0000256" key="7">
    <source>
        <dbReference type="ARBA" id="ARBA00022989"/>
    </source>
</evidence>
<comment type="subcellular location">
    <subcellularLocation>
        <location evidence="1">Plastid</location>
        <location evidence="1">Chloroplast membrane</location>
        <topology evidence="1">Multi-pass membrane protein</topology>
    </subcellularLocation>
</comment>
<keyword evidence="8 10" id="KW-0472">Membrane</keyword>
<keyword evidence="6" id="KW-0809">Transit peptide</keyword>
<evidence type="ECO:0000256" key="10">
    <source>
        <dbReference type="SAM" id="Phobius"/>
    </source>
</evidence>
<evidence type="ECO:0000256" key="8">
    <source>
        <dbReference type="ARBA" id="ARBA00023136"/>
    </source>
</evidence>
<dbReference type="InterPro" id="IPR021825">
    <property type="entry name" value="RETICULATA-related"/>
</dbReference>
<dbReference type="Proteomes" id="UP000436088">
    <property type="component" value="Unassembled WGS sequence"/>
</dbReference>
<comment type="caution">
    <text evidence="11">The sequence shown here is derived from an EMBL/GenBank/DDBJ whole genome shotgun (WGS) entry which is preliminary data.</text>
</comment>
<dbReference type="PANTHER" id="PTHR31620">
    <property type="entry name" value="PROTEIN RETICULATA-RELATED 2, CHLOROPLASTIC-RELATED"/>
    <property type="match status" value="1"/>
</dbReference>
<evidence type="ECO:0000256" key="6">
    <source>
        <dbReference type="ARBA" id="ARBA00022946"/>
    </source>
</evidence>
<keyword evidence="12" id="KW-1185">Reference proteome</keyword>
<sequence>MSGLVEGLTVQRFRATNLGRLEGLIEELFDSSDLGLDSANLGPTISISANTISDFELSLRNQIRSIKCCNGSVSFLGVTRQLLSTSDTRCLRSQPPRVVSFPQNRFQPSKLYVPKLHTPCAGGGDENHGVGGSGGGDRGDGDGNHASASSSSSSLPALFANCPPGHMFEPGAYTLMNRLGTFVYKGVVFAAVGFVASLVGTAISNGLIKLRKKMDPNFETPNKPPPTLLNALTWAAHMVLAAI</sequence>
<protein>
    <submittedName>
        <fullName evidence="11">Uncharacterized protein</fullName>
    </submittedName>
</protein>
<dbReference type="GO" id="GO:0031969">
    <property type="term" value="C:chloroplast membrane"/>
    <property type="evidence" value="ECO:0007669"/>
    <property type="project" value="UniProtKB-SubCell"/>
</dbReference>
<evidence type="ECO:0000313" key="12">
    <source>
        <dbReference type="Proteomes" id="UP000436088"/>
    </source>
</evidence>
<dbReference type="EMBL" id="VEPZ02000899">
    <property type="protein sequence ID" value="KAE8712238.1"/>
    <property type="molecule type" value="Genomic_DNA"/>
</dbReference>
<dbReference type="Pfam" id="PF11891">
    <property type="entry name" value="RETICULATA-like"/>
    <property type="match status" value="1"/>
</dbReference>
<evidence type="ECO:0000256" key="3">
    <source>
        <dbReference type="ARBA" id="ARBA00022528"/>
    </source>
</evidence>
<organism evidence="11 12">
    <name type="scientific">Hibiscus syriacus</name>
    <name type="common">Rose of Sharon</name>
    <dbReference type="NCBI Taxonomy" id="106335"/>
    <lineage>
        <taxon>Eukaryota</taxon>
        <taxon>Viridiplantae</taxon>
        <taxon>Streptophyta</taxon>
        <taxon>Embryophyta</taxon>
        <taxon>Tracheophyta</taxon>
        <taxon>Spermatophyta</taxon>
        <taxon>Magnoliopsida</taxon>
        <taxon>eudicotyledons</taxon>
        <taxon>Gunneridae</taxon>
        <taxon>Pentapetalae</taxon>
        <taxon>rosids</taxon>
        <taxon>malvids</taxon>
        <taxon>Malvales</taxon>
        <taxon>Malvaceae</taxon>
        <taxon>Malvoideae</taxon>
        <taxon>Hibiscus</taxon>
    </lineage>
</organism>
<dbReference type="PANTHER" id="PTHR31620:SF15">
    <property type="entry name" value="PROTEIN RETICULATA-RELATED 2, CHLOROPLASTIC-RELATED"/>
    <property type="match status" value="1"/>
</dbReference>
<evidence type="ECO:0000256" key="9">
    <source>
        <dbReference type="SAM" id="MobiDB-lite"/>
    </source>
</evidence>
<feature type="compositionally biased region" description="Gly residues" evidence="9">
    <location>
        <begin position="123"/>
        <end position="136"/>
    </location>
</feature>
<keyword evidence="5 10" id="KW-0812">Transmembrane</keyword>
<evidence type="ECO:0000256" key="2">
    <source>
        <dbReference type="ARBA" id="ARBA00010793"/>
    </source>
</evidence>
<keyword evidence="7 10" id="KW-1133">Transmembrane helix</keyword>
<feature type="region of interest" description="Disordered" evidence="9">
    <location>
        <begin position="123"/>
        <end position="153"/>
    </location>
</feature>
<feature type="transmembrane region" description="Helical" evidence="10">
    <location>
        <begin position="182"/>
        <end position="208"/>
    </location>
</feature>
<accession>A0A6A3B961</accession>
<keyword evidence="4" id="KW-0934">Plastid</keyword>
<evidence type="ECO:0000313" key="11">
    <source>
        <dbReference type="EMBL" id="KAE8712238.1"/>
    </source>
</evidence>
<evidence type="ECO:0000256" key="1">
    <source>
        <dbReference type="ARBA" id="ARBA00004508"/>
    </source>
</evidence>